<dbReference type="InterPro" id="IPR050707">
    <property type="entry name" value="HTH_MetabolicPath_Reg"/>
</dbReference>
<keyword evidence="2" id="KW-0238">DNA-binding</keyword>
<evidence type="ECO:0000256" key="3">
    <source>
        <dbReference type="ARBA" id="ARBA00023163"/>
    </source>
</evidence>
<dbReference type="Gene3D" id="3.30.450.40">
    <property type="match status" value="1"/>
</dbReference>
<keyword evidence="1" id="KW-0805">Transcription regulation</keyword>
<dbReference type="SUPFAM" id="SSF55781">
    <property type="entry name" value="GAF domain-like"/>
    <property type="match status" value="1"/>
</dbReference>
<dbReference type="PROSITE" id="PS51078">
    <property type="entry name" value="ICLR_ED"/>
    <property type="match status" value="1"/>
</dbReference>
<evidence type="ECO:0000256" key="1">
    <source>
        <dbReference type="ARBA" id="ARBA00023015"/>
    </source>
</evidence>
<keyword evidence="3" id="KW-0804">Transcription</keyword>
<evidence type="ECO:0000259" key="5">
    <source>
        <dbReference type="PROSITE" id="PS51078"/>
    </source>
</evidence>
<dbReference type="InterPro" id="IPR036390">
    <property type="entry name" value="WH_DNA-bd_sf"/>
</dbReference>
<dbReference type="Pfam" id="PF09339">
    <property type="entry name" value="HTH_IclR"/>
    <property type="match status" value="1"/>
</dbReference>
<accession>A0ABX0BZY6</accession>
<dbReference type="Proteomes" id="UP000470404">
    <property type="component" value="Unassembled WGS sequence"/>
</dbReference>
<organism evidence="6 7">
    <name type="scientific">Amycolatopsis rubida</name>
    <dbReference type="NCBI Taxonomy" id="112413"/>
    <lineage>
        <taxon>Bacteria</taxon>
        <taxon>Bacillati</taxon>
        <taxon>Actinomycetota</taxon>
        <taxon>Actinomycetes</taxon>
        <taxon>Pseudonocardiales</taxon>
        <taxon>Pseudonocardiaceae</taxon>
        <taxon>Amycolatopsis</taxon>
    </lineage>
</organism>
<dbReference type="InterPro" id="IPR036388">
    <property type="entry name" value="WH-like_DNA-bd_sf"/>
</dbReference>
<protein>
    <submittedName>
        <fullName evidence="6">Helix-turn-helix domain-containing protein</fullName>
    </submittedName>
</protein>
<evidence type="ECO:0000256" key="2">
    <source>
        <dbReference type="ARBA" id="ARBA00023125"/>
    </source>
</evidence>
<dbReference type="InterPro" id="IPR029016">
    <property type="entry name" value="GAF-like_dom_sf"/>
</dbReference>
<dbReference type="Gene3D" id="1.10.10.10">
    <property type="entry name" value="Winged helix-like DNA-binding domain superfamily/Winged helix DNA-binding domain"/>
    <property type="match status" value="1"/>
</dbReference>
<dbReference type="SMART" id="SM00346">
    <property type="entry name" value="HTH_ICLR"/>
    <property type="match status" value="1"/>
</dbReference>
<dbReference type="InterPro" id="IPR005471">
    <property type="entry name" value="Tscrpt_reg_IclR_N"/>
</dbReference>
<dbReference type="SUPFAM" id="SSF46785">
    <property type="entry name" value="Winged helix' DNA-binding domain"/>
    <property type="match status" value="1"/>
</dbReference>
<dbReference type="RefSeq" id="WP_157905018.1">
    <property type="nucleotide sequence ID" value="NZ_JAAGNC010000189.1"/>
</dbReference>
<name>A0ABX0BZY6_9PSEU</name>
<evidence type="ECO:0000313" key="6">
    <source>
        <dbReference type="EMBL" id="NEC61144.1"/>
    </source>
</evidence>
<dbReference type="PANTHER" id="PTHR30136">
    <property type="entry name" value="HELIX-TURN-HELIX TRANSCRIPTIONAL REGULATOR, ICLR FAMILY"/>
    <property type="match status" value="1"/>
</dbReference>
<dbReference type="EMBL" id="JAAGNC010000189">
    <property type="protein sequence ID" value="NEC61144.1"/>
    <property type="molecule type" value="Genomic_DNA"/>
</dbReference>
<dbReference type="Pfam" id="PF01614">
    <property type="entry name" value="IclR_C"/>
    <property type="match status" value="1"/>
</dbReference>
<keyword evidence="7" id="KW-1185">Reference proteome</keyword>
<feature type="domain" description="IclR-ED" evidence="5">
    <location>
        <begin position="75"/>
        <end position="249"/>
    </location>
</feature>
<evidence type="ECO:0000313" key="7">
    <source>
        <dbReference type="Proteomes" id="UP000470404"/>
    </source>
</evidence>
<gene>
    <name evidence="6" type="ORF">G3I59_37500</name>
</gene>
<comment type="caution">
    <text evidence="6">The sequence shown here is derived from an EMBL/GenBank/DDBJ whole genome shotgun (WGS) entry which is preliminary data.</text>
</comment>
<dbReference type="InterPro" id="IPR014757">
    <property type="entry name" value="Tscrpt_reg_IclR_C"/>
</dbReference>
<sequence>MPEDADICGSSPEHRTVTRLMRMLELVADSEPSGMRFIDLATELDLAKSSALGFLRGLTFCGYLEMRDGKYHLGPAMTLFSRAKNRFPLEYVRALQELSEAWRETAVLAAVKGDFFVHVSVVEPKEVVRVSLPLDRRNPMWPASYGKVFVAFMSSARRNSYLRRRHQAASECRRILDEAEVIRERRVAINCGESLADVYGIASPVLSASGDAALAVGLTGPAFRMRERLSEMADSVQNVARRLSEPGALSTARMR</sequence>
<evidence type="ECO:0000259" key="4">
    <source>
        <dbReference type="PROSITE" id="PS51077"/>
    </source>
</evidence>
<proteinExistence type="predicted"/>
<dbReference type="PROSITE" id="PS51077">
    <property type="entry name" value="HTH_ICLR"/>
    <property type="match status" value="1"/>
</dbReference>
<reference evidence="6 7" key="1">
    <citation type="submission" date="2020-01" db="EMBL/GenBank/DDBJ databases">
        <title>Insect and environment-associated Actinomycetes.</title>
        <authorList>
            <person name="Currrie C."/>
            <person name="Chevrette M."/>
            <person name="Carlson C."/>
            <person name="Stubbendieck R."/>
            <person name="Wendt-Pienkowski E."/>
        </authorList>
    </citation>
    <scope>NUCLEOTIDE SEQUENCE [LARGE SCALE GENOMIC DNA]</scope>
    <source>
        <strain evidence="6 7">SID8386</strain>
    </source>
</reference>
<dbReference type="PANTHER" id="PTHR30136:SF24">
    <property type="entry name" value="HTH-TYPE TRANSCRIPTIONAL REPRESSOR ALLR"/>
    <property type="match status" value="1"/>
</dbReference>
<feature type="domain" description="HTH iclR-type" evidence="4">
    <location>
        <begin position="14"/>
        <end position="75"/>
    </location>
</feature>